<dbReference type="SUPFAM" id="SSF50494">
    <property type="entry name" value="Trypsin-like serine proteases"/>
    <property type="match status" value="1"/>
</dbReference>
<dbReference type="Gene3D" id="2.40.10.120">
    <property type="match status" value="1"/>
</dbReference>
<feature type="compositionally biased region" description="Low complexity" evidence="1">
    <location>
        <begin position="40"/>
        <end position="56"/>
    </location>
</feature>
<evidence type="ECO:0000256" key="3">
    <source>
        <dbReference type="SAM" id="SignalP"/>
    </source>
</evidence>
<dbReference type="STRING" id="988821.SAMN05421867_101116"/>
<dbReference type="Proteomes" id="UP000199012">
    <property type="component" value="Unassembled WGS sequence"/>
</dbReference>
<name>A0A1I0V3B2_9CELL</name>
<dbReference type="OrthoDB" id="3497273at2"/>
<proteinExistence type="predicted"/>
<keyword evidence="2" id="KW-0812">Transmembrane</keyword>
<keyword evidence="3" id="KW-0732">Signal</keyword>
<dbReference type="AlphaFoldDB" id="A0A1I0V3B2"/>
<feature type="region of interest" description="Disordered" evidence="1">
    <location>
        <begin position="501"/>
        <end position="522"/>
    </location>
</feature>
<keyword evidence="5" id="KW-1185">Reference proteome</keyword>
<organism evidence="4 5">
    <name type="scientific">Cellulomonas marina</name>
    <dbReference type="NCBI Taxonomy" id="988821"/>
    <lineage>
        <taxon>Bacteria</taxon>
        <taxon>Bacillati</taxon>
        <taxon>Actinomycetota</taxon>
        <taxon>Actinomycetes</taxon>
        <taxon>Micrococcales</taxon>
        <taxon>Cellulomonadaceae</taxon>
        <taxon>Cellulomonas</taxon>
    </lineage>
</organism>
<evidence type="ECO:0000313" key="5">
    <source>
        <dbReference type="Proteomes" id="UP000199012"/>
    </source>
</evidence>
<keyword evidence="2" id="KW-0472">Membrane</keyword>
<feature type="signal peptide" evidence="3">
    <location>
        <begin position="1"/>
        <end position="36"/>
    </location>
</feature>
<evidence type="ECO:0000256" key="2">
    <source>
        <dbReference type="SAM" id="Phobius"/>
    </source>
</evidence>
<dbReference type="Pfam" id="PF13365">
    <property type="entry name" value="Trypsin_2"/>
    <property type="match status" value="1"/>
</dbReference>
<feature type="transmembrane region" description="Helical" evidence="2">
    <location>
        <begin position="358"/>
        <end position="383"/>
    </location>
</feature>
<dbReference type="InterPro" id="IPR009003">
    <property type="entry name" value="Peptidase_S1_PA"/>
</dbReference>
<protein>
    <submittedName>
        <fullName evidence="4">Trypsin-like peptidase domain-containing protein</fullName>
    </submittedName>
</protein>
<dbReference type="RefSeq" id="WP_090029809.1">
    <property type="nucleotide sequence ID" value="NZ_BONM01000005.1"/>
</dbReference>
<feature type="region of interest" description="Disordered" evidence="1">
    <location>
        <begin position="40"/>
        <end position="60"/>
    </location>
</feature>
<gene>
    <name evidence="4" type="ORF">SAMN05421867_101116</name>
</gene>
<accession>A0A1I0V3B2</accession>
<dbReference type="EMBL" id="FOKA01000001">
    <property type="protein sequence ID" value="SFA70570.1"/>
    <property type="molecule type" value="Genomic_DNA"/>
</dbReference>
<evidence type="ECO:0000313" key="4">
    <source>
        <dbReference type="EMBL" id="SFA70570.1"/>
    </source>
</evidence>
<feature type="chain" id="PRO_5011738484" evidence="3">
    <location>
        <begin position="37"/>
        <end position="576"/>
    </location>
</feature>
<keyword evidence="2" id="KW-1133">Transmembrane helix</keyword>
<sequence>MTAIAGRRRTRRPLRTIGASVALAAGALSLAPAAVAATEPAPSSSASAGTSPTAAPGEETVEQLNARLEPSVVQLYIEWKGYVAFPTDEGSEWSDEITVPMICTGFFVSDVGQIATAGHCVDPVEGRHALIDAFLGSMVDEGWMTPDEAAGWIGTAYANWAVEGLDAGSDPQRIVYALQPEAVDGIAIEDPLAVQVVDFRAFEEGDVALLKADVTGTTPLPVAEADPASGMAVTSIGFPGSVQSVVDASRVRASFKTGSVSSQQISELGVPRTEINADLSGGMSGGPTVDALGNVVGVNSSKINGDQAFNFITDASDLHGWLTAHGVALAPLAVPAPEPTAEPVVAPQPAEPTEDEGLATWVLAAGGSGLLVLVGGIVLAVVLAGRRRPASAVALPGAATLTLPSGPSVVEPTAEFTPQHTALVGGAPVPAGAAPATAPATAYATPPAPAFAGAPAPAPYVAGGMAPVDEGGGSAELAPEAPGAGRSDVRPVGATAVLAPVPPAPSHGTGWVSEPTAQSRGTGWVSEPAAQVGGVPPAAPRTTGFVPAPAAGATCSACGAGTTSGQRFCSSCGGAL</sequence>
<reference evidence="4 5" key="1">
    <citation type="submission" date="2016-10" db="EMBL/GenBank/DDBJ databases">
        <authorList>
            <person name="de Groot N.N."/>
        </authorList>
    </citation>
    <scope>NUCLEOTIDE SEQUENCE [LARGE SCALE GENOMIC DNA]</scope>
    <source>
        <strain evidence="4 5">CGMCC 4.6945</strain>
    </source>
</reference>
<evidence type="ECO:0000256" key="1">
    <source>
        <dbReference type="SAM" id="MobiDB-lite"/>
    </source>
</evidence>